<dbReference type="AlphaFoldDB" id="A0A3N0G687"/>
<organism evidence="2 3">
    <name type="scientific">Dickeya undicola</name>
    <dbReference type="NCBI Taxonomy" id="1577887"/>
    <lineage>
        <taxon>Bacteria</taxon>
        <taxon>Pseudomonadati</taxon>
        <taxon>Pseudomonadota</taxon>
        <taxon>Gammaproteobacteria</taxon>
        <taxon>Enterobacterales</taxon>
        <taxon>Pectobacteriaceae</taxon>
        <taxon>Dickeya</taxon>
    </lineage>
</organism>
<dbReference type="Proteomes" id="UP000276061">
    <property type="component" value="Unassembled WGS sequence"/>
</dbReference>
<proteinExistence type="predicted"/>
<feature type="region of interest" description="Disordered" evidence="1">
    <location>
        <begin position="1"/>
        <end position="33"/>
    </location>
</feature>
<name>A0A3N0G687_9GAMM</name>
<dbReference type="OrthoDB" id="8456222at2"/>
<protein>
    <submittedName>
        <fullName evidence="2">Uncharacterized protein</fullName>
    </submittedName>
</protein>
<comment type="caution">
    <text evidence="2">The sequence shown here is derived from an EMBL/GenBank/DDBJ whole genome shotgun (WGS) entry which is preliminary data.</text>
</comment>
<sequence length="106" mass="10640">MEFPPAGVDGDSDSSGDRARIGSSGDGAQIGSSGDWARIEASGANSVVAAAGSVEYILLGEGGCAAVPYNDGERIRFATAYVGENGICAGVKYTVNDAGAFVVMEE</sequence>
<evidence type="ECO:0000313" key="2">
    <source>
        <dbReference type="EMBL" id="RNM07781.1"/>
    </source>
</evidence>
<gene>
    <name evidence="2" type="ORF">EF878_07325</name>
</gene>
<evidence type="ECO:0000313" key="3">
    <source>
        <dbReference type="Proteomes" id="UP000276061"/>
    </source>
</evidence>
<accession>A0A3N0G687</accession>
<dbReference type="EMBL" id="RJLR01000012">
    <property type="protein sequence ID" value="RNM07781.1"/>
    <property type="molecule type" value="Genomic_DNA"/>
</dbReference>
<evidence type="ECO:0000256" key="1">
    <source>
        <dbReference type="SAM" id="MobiDB-lite"/>
    </source>
</evidence>
<reference evidence="2 3" key="1">
    <citation type="submission" date="2018-11" db="EMBL/GenBank/DDBJ databases">
        <title>Characterization of surface water Dickeya isolates.</title>
        <authorList>
            <person name="Van Gijsegem F."/>
            <person name="Pedron J."/>
        </authorList>
    </citation>
    <scope>NUCLEOTIDE SEQUENCE [LARGE SCALE GENOMIC DNA]</scope>
    <source>
        <strain evidence="2 3">FVG1-MFV-O17</strain>
    </source>
</reference>